<evidence type="ECO:0000313" key="2">
    <source>
        <dbReference type="Proteomes" id="UP001164803"/>
    </source>
</evidence>
<name>A0ABY6Z5G8_9BACL</name>
<reference evidence="1" key="1">
    <citation type="submission" date="2022-08" db="EMBL/GenBank/DDBJ databases">
        <title>Alicyclobacillus dauci DSM2870, complete genome.</title>
        <authorList>
            <person name="Wang Q."/>
            <person name="Cai R."/>
            <person name="Wang Z."/>
        </authorList>
    </citation>
    <scope>NUCLEOTIDE SEQUENCE</scope>
    <source>
        <strain evidence="1">DSM 28700</strain>
    </source>
</reference>
<sequence>MLDRSDWFQWAPHSSELAFITGGGRFITENKHIGVASAPQFKLIDSFTPKGFVDNAFTWNDDTSLIVSRAKEGEYQAKLPALQLPSLYNVQWQNKLCVEIRVHRSI</sequence>
<gene>
    <name evidence="1" type="ORF">NZD86_03050</name>
</gene>
<proteinExistence type="predicted"/>
<accession>A0ABY6Z5G8</accession>
<protein>
    <submittedName>
        <fullName evidence="1">Uncharacterized protein</fullName>
    </submittedName>
</protein>
<keyword evidence="2" id="KW-1185">Reference proteome</keyword>
<dbReference type="Proteomes" id="UP001164803">
    <property type="component" value="Chromosome"/>
</dbReference>
<organism evidence="1 2">
    <name type="scientific">Alicyclobacillus dauci</name>
    <dbReference type="NCBI Taxonomy" id="1475485"/>
    <lineage>
        <taxon>Bacteria</taxon>
        <taxon>Bacillati</taxon>
        <taxon>Bacillota</taxon>
        <taxon>Bacilli</taxon>
        <taxon>Bacillales</taxon>
        <taxon>Alicyclobacillaceae</taxon>
        <taxon>Alicyclobacillus</taxon>
    </lineage>
</organism>
<dbReference type="EMBL" id="CP104064">
    <property type="protein sequence ID" value="WAH37529.1"/>
    <property type="molecule type" value="Genomic_DNA"/>
</dbReference>
<evidence type="ECO:0000313" key="1">
    <source>
        <dbReference type="EMBL" id="WAH37529.1"/>
    </source>
</evidence>
<dbReference type="RefSeq" id="WP_268045025.1">
    <property type="nucleotide sequence ID" value="NZ_CP104064.1"/>
</dbReference>